<dbReference type="AlphaFoldDB" id="A0AAD7DLS0"/>
<keyword evidence="2" id="KW-1185">Reference proteome</keyword>
<feature type="non-terminal residue" evidence="1">
    <location>
        <position position="1"/>
    </location>
</feature>
<feature type="non-terminal residue" evidence="1">
    <location>
        <position position="89"/>
    </location>
</feature>
<dbReference type="SUPFAM" id="SSF88713">
    <property type="entry name" value="Glycoside hydrolase/deacetylase"/>
    <property type="match status" value="1"/>
</dbReference>
<dbReference type="InterPro" id="IPR011330">
    <property type="entry name" value="Glyco_hydro/deAcase_b/a-brl"/>
</dbReference>
<reference evidence="1" key="1">
    <citation type="submission" date="2023-03" db="EMBL/GenBank/DDBJ databases">
        <title>Massive genome expansion in bonnet fungi (Mycena s.s.) driven by repeated elements and novel gene families across ecological guilds.</title>
        <authorList>
            <consortium name="Lawrence Berkeley National Laboratory"/>
            <person name="Harder C.B."/>
            <person name="Miyauchi S."/>
            <person name="Viragh M."/>
            <person name="Kuo A."/>
            <person name="Thoen E."/>
            <person name="Andreopoulos B."/>
            <person name="Lu D."/>
            <person name="Skrede I."/>
            <person name="Drula E."/>
            <person name="Henrissat B."/>
            <person name="Morin E."/>
            <person name="Kohler A."/>
            <person name="Barry K."/>
            <person name="LaButti K."/>
            <person name="Morin E."/>
            <person name="Salamov A."/>
            <person name="Lipzen A."/>
            <person name="Mereny Z."/>
            <person name="Hegedus B."/>
            <person name="Baldrian P."/>
            <person name="Stursova M."/>
            <person name="Weitz H."/>
            <person name="Taylor A."/>
            <person name="Grigoriev I.V."/>
            <person name="Nagy L.G."/>
            <person name="Martin F."/>
            <person name="Kauserud H."/>
        </authorList>
    </citation>
    <scope>NUCLEOTIDE SEQUENCE</scope>
    <source>
        <strain evidence="1">CBHHK067</strain>
    </source>
</reference>
<organism evidence="1 2">
    <name type="scientific">Mycena rosella</name>
    <name type="common">Pink bonnet</name>
    <name type="synonym">Agaricus rosellus</name>
    <dbReference type="NCBI Taxonomy" id="1033263"/>
    <lineage>
        <taxon>Eukaryota</taxon>
        <taxon>Fungi</taxon>
        <taxon>Dikarya</taxon>
        <taxon>Basidiomycota</taxon>
        <taxon>Agaricomycotina</taxon>
        <taxon>Agaricomycetes</taxon>
        <taxon>Agaricomycetidae</taxon>
        <taxon>Agaricales</taxon>
        <taxon>Marasmiineae</taxon>
        <taxon>Mycenaceae</taxon>
        <taxon>Mycena</taxon>
    </lineage>
</organism>
<sequence>FGSYNHLVRQVVFQQNKSLVLWDLDSRDSLNATVEESKGIYDAAINAIVSTLFALNHEIEGKNFEHNSDYAVDALQTANYSLVTVAECL</sequence>
<comment type="caution">
    <text evidence="1">The sequence shown here is derived from an EMBL/GenBank/DDBJ whole genome shotgun (WGS) entry which is preliminary data.</text>
</comment>
<name>A0AAD7DLS0_MYCRO</name>
<accession>A0AAD7DLS0</accession>
<dbReference type="GO" id="GO:0005975">
    <property type="term" value="P:carbohydrate metabolic process"/>
    <property type="evidence" value="ECO:0007669"/>
    <property type="project" value="InterPro"/>
</dbReference>
<proteinExistence type="predicted"/>
<dbReference type="Gene3D" id="3.20.20.370">
    <property type="entry name" value="Glycoside hydrolase/deacetylase"/>
    <property type="match status" value="1"/>
</dbReference>
<evidence type="ECO:0000313" key="2">
    <source>
        <dbReference type="Proteomes" id="UP001221757"/>
    </source>
</evidence>
<protein>
    <submittedName>
        <fullName evidence="1">Uncharacterized protein</fullName>
    </submittedName>
</protein>
<dbReference type="EMBL" id="JARKIE010000051">
    <property type="protein sequence ID" value="KAJ7692556.1"/>
    <property type="molecule type" value="Genomic_DNA"/>
</dbReference>
<evidence type="ECO:0000313" key="1">
    <source>
        <dbReference type="EMBL" id="KAJ7692556.1"/>
    </source>
</evidence>
<gene>
    <name evidence="1" type="ORF">B0H17DRAFT_865783</name>
</gene>
<dbReference type="Proteomes" id="UP001221757">
    <property type="component" value="Unassembled WGS sequence"/>
</dbReference>